<feature type="non-terminal residue" evidence="1">
    <location>
        <position position="1"/>
    </location>
</feature>
<evidence type="ECO:0000313" key="1">
    <source>
        <dbReference type="EMBL" id="SVD76061.1"/>
    </source>
</evidence>
<feature type="non-terminal residue" evidence="1">
    <location>
        <position position="267"/>
    </location>
</feature>
<dbReference type="SUPFAM" id="SSF52058">
    <property type="entry name" value="L domain-like"/>
    <property type="match status" value="1"/>
</dbReference>
<dbReference type="InterPro" id="IPR032675">
    <property type="entry name" value="LRR_dom_sf"/>
</dbReference>
<accession>A0A382XZY2</accession>
<reference evidence="1" key="1">
    <citation type="submission" date="2018-05" db="EMBL/GenBank/DDBJ databases">
        <authorList>
            <person name="Lanie J.A."/>
            <person name="Ng W.-L."/>
            <person name="Kazmierczak K.M."/>
            <person name="Andrzejewski T.M."/>
            <person name="Davidsen T.M."/>
            <person name="Wayne K.J."/>
            <person name="Tettelin H."/>
            <person name="Glass J.I."/>
            <person name="Rusch D."/>
            <person name="Podicherti R."/>
            <person name="Tsui H.-C.T."/>
            <person name="Winkler M.E."/>
        </authorList>
    </citation>
    <scope>NUCLEOTIDE SEQUENCE</scope>
</reference>
<gene>
    <name evidence="1" type="ORF">METZ01_LOCUS428915</name>
</gene>
<dbReference type="EMBL" id="UINC01171478">
    <property type="protein sequence ID" value="SVD76061.1"/>
    <property type="molecule type" value="Genomic_DNA"/>
</dbReference>
<name>A0A382XZY2_9ZZZZ</name>
<proteinExistence type="predicted"/>
<dbReference type="AlphaFoldDB" id="A0A382XZY2"/>
<organism evidence="1">
    <name type="scientific">marine metagenome</name>
    <dbReference type="NCBI Taxonomy" id="408172"/>
    <lineage>
        <taxon>unclassified sequences</taxon>
        <taxon>metagenomes</taxon>
        <taxon>ecological metagenomes</taxon>
    </lineage>
</organism>
<dbReference type="Gene3D" id="3.80.10.10">
    <property type="entry name" value="Ribonuclease Inhibitor"/>
    <property type="match status" value="2"/>
</dbReference>
<sequence>DCRFLENLDELSSCTNLTSLNMSGSWYCDSLQNVNGIVGLVNLTRLDLSTCRSLRPKPSPDIMTTRSQVKAYQVKVMKKAGMKIPESFGTALSSGKANKHSIDRKTLVKIKKFLKSRDYNLIDSGIEVIRSMEDPSIFEVLLDACSIDNEGKFARSSLFSGTGPAQTYLDYALLNLIAYAPEDCNLDESLKRSNIESLSFQGIEWTELPSFFSSFPKLANLDLSGCYSLQNLYGLVNCKNITNLSLRVDTLENIDTLTSLTKLTSLL</sequence>
<protein>
    <submittedName>
        <fullName evidence="1">Uncharacterized protein</fullName>
    </submittedName>
</protein>